<evidence type="ECO:0000256" key="4">
    <source>
        <dbReference type="ARBA" id="ARBA00022692"/>
    </source>
</evidence>
<dbReference type="PANTHER" id="PTHR11730:SF58">
    <property type="entry name" value="AMMONIUM TRANSPORTER"/>
    <property type="match status" value="1"/>
</dbReference>
<dbReference type="InterPro" id="IPR029020">
    <property type="entry name" value="Ammonium/urea_transptr"/>
</dbReference>
<evidence type="ECO:0000256" key="2">
    <source>
        <dbReference type="ARBA" id="ARBA00005887"/>
    </source>
</evidence>
<keyword evidence="6 9" id="KW-0472">Membrane</keyword>
<dbReference type="FunFam" id="1.10.3430.10:FF:000008">
    <property type="entry name" value="Ammonium transporter"/>
    <property type="match status" value="1"/>
</dbReference>
<gene>
    <name evidence="11" type="ORF">CLODIP_2_CD05500</name>
</gene>
<dbReference type="SUPFAM" id="SSF111352">
    <property type="entry name" value="Ammonium transporter"/>
    <property type="match status" value="1"/>
</dbReference>
<reference evidence="11 12" key="1">
    <citation type="submission" date="2020-04" db="EMBL/GenBank/DDBJ databases">
        <authorList>
            <person name="Alioto T."/>
            <person name="Alioto T."/>
            <person name="Gomez Garrido J."/>
        </authorList>
    </citation>
    <scope>NUCLEOTIDE SEQUENCE [LARGE SCALE GENOMIC DNA]</scope>
</reference>
<feature type="transmembrane region" description="Helical" evidence="9">
    <location>
        <begin position="62"/>
        <end position="83"/>
    </location>
</feature>
<name>A0A8S1CK93_9INSE</name>
<dbReference type="InterPro" id="IPR024041">
    <property type="entry name" value="NH4_transpt_AmtB-like_dom"/>
</dbReference>
<sequence length="555" mass="60244">MGDNATRPHVPWLFDLGQEDSNWIMTSSFIILTMQTGFGLLESGCVSLKNGVNIMMKNVVDVVFGGLTYWAFGFGLSFGRSPLNTPFYALGDFMLDPDFEDELMGPMFAAFLFQLSFATTATTIVSGAMAERCNFKAYCLFSLINTIVYCIPAGWVWGEHGFLFNLGVVDIAGSGPVHLVGGTSAFTAALMLGPRLGRYLNGNDPLPLGSPVNAIMGLFVLWWGWLAFNSGSTYGVTGAKWQYAATAAVLTLLASFGGGSVGLLYSGLTRSGYFDIMDLINGVLGALVSITAGCFLYRTYEAVLVGAIGAMIACTTMPYFDKLGVDDPVGASSVHGLASMWGVLAVGLFAEDPKPLTTTGGRKGLFKGGGWELLGVQALSVLCLTAWAMVSTAIILMVVNWIIPIRMTEIEELLGADYSEHRIMQGGHIGVSRAVSALRPYHEMDPIGRTGTNPGHNAYLELYVQEKQKEQESTRDEVKINFSQPFKKTLSGKMRNPLNLRRPESALSTMRNNNNNRNERPNDQNEAENATSGAFSSIPTISINTDYYPRYAWLD</sequence>
<evidence type="ECO:0000259" key="10">
    <source>
        <dbReference type="Pfam" id="PF00909"/>
    </source>
</evidence>
<feature type="transmembrane region" description="Helical" evidence="9">
    <location>
        <begin position="137"/>
        <end position="157"/>
    </location>
</feature>
<feature type="transmembrane region" description="Helical" evidence="9">
    <location>
        <begin position="245"/>
        <end position="267"/>
    </location>
</feature>
<feature type="domain" description="Ammonium transporter AmtB-like" evidence="10">
    <location>
        <begin position="23"/>
        <end position="422"/>
    </location>
</feature>
<protein>
    <recommendedName>
        <fullName evidence="10">Ammonium transporter AmtB-like domain-containing protein</fullName>
    </recommendedName>
</protein>
<comment type="similarity">
    <text evidence="2">Belongs to the ammonia transporter channel (TC 1.A.11.2) family.</text>
</comment>
<feature type="transmembrane region" description="Helical" evidence="9">
    <location>
        <begin position="378"/>
        <end position="403"/>
    </location>
</feature>
<keyword evidence="7" id="KW-0924">Ammonia transport</keyword>
<dbReference type="PANTHER" id="PTHR11730">
    <property type="entry name" value="AMMONIUM TRANSPORTER"/>
    <property type="match status" value="1"/>
</dbReference>
<keyword evidence="5 9" id="KW-1133">Transmembrane helix</keyword>
<comment type="subcellular location">
    <subcellularLocation>
        <location evidence="1">Membrane</location>
        <topology evidence="1">Multi-pass membrane protein</topology>
    </subcellularLocation>
</comment>
<feature type="transmembrane region" description="Helical" evidence="9">
    <location>
        <begin position="206"/>
        <end position="225"/>
    </location>
</feature>
<dbReference type="Gene3D" id="1.10.3430.10">
    <property type="entry name" value="Ammonium transporter AmtB like domains"/>
    <property type="match status" value="1"/>
</dbReference>
<dbReference type="Proteomes" id="UP000494165">
    <property type="component" value="Unassembled WGS sequence"/>
</dbReference>
<feature type="transmembrane region" description="Helical" evidence="9">
    <location>
        <begin position="304"/>
        <end position="320"/>
    </location>
</feature>
<comment type="caution">
    <text evidence="11">The sequence shown here is derived from an EMBL/GenBank/DDBJ whole genome shotgun (WGS) entry which is preliminary data.</text>
</comment>
<dbReference type="GO" id="GO:0008519">
    <property type="term" value="F:ammonium channel activity"/>
    <property type="evidence" value="ECO:0007669"/>
    <property type="project" value="InterPro"/>
</dbReference>
<dbReference type="AlphaFoldDB" id="A0A8S1CK93"/>
<proteinExistence type="inferred from homology"/>
<feature type="region of interest" description="Disordered" evidence="8">
    <location>
        <begin position="492"/>
        <end position="533"/>
    </location>
</feature>
<evidence type="ECO:0000313" key="12">
    <source>
        <dbReference type="Proteomes" id="UP000494165"/>
    </source>
</evidence>
<organism evidence="11 12">
    <name type="scientific">Cloeon dipterum</name>
    <dbReference type="NCBI Taxonomy" id="197152"/>
    <lineage>
        <taxon>Eukaryota</taxon>
        <taxon>Metazoa</taxon>
        <taxon>Ecdysozoa</taxon>
        <taxon>Arthropoda</taxon>
        <taxon>Hexapoda</taxon>
        <taxon>Insecta</taxon>
        <taxon>Pterygota</taxon>
        <taxon>Palaeoptera</taxon>
        <taxon>Ephemeroptera</taxon>
        <taxon>Pisciforma</taxon>
        <taxon>Baetidae</taxon>
        <taxon>Cloeon</taxon>
    </lineage>
</organism>
<feature type="transmembrane region" description="Helical" evidence="9">
    <location>
        <begin position="103"/>
        <end position="125"/>
    </location>
</feature>
<evidence type="ECO:0000256" key="8">
    <source>
        <dbReference type="SAM" id="MobiDB-lite"/>
    </source>
</evidence>
<evidence type="ECO:0000313" key="11">
    <source>
        <dbReference type="EMBL" id="CAB3365641.1"/>
    </source>
</evidence>
<evidence type="ECO:0000256" key="6">
    <source>
        <dbReference type="ARBA" id="ARBA00023136"/>
    </source>
</evidence>
<evidence type="ECO:0000256" key="1">
    <source>
        <dbReference type="ARBA" id="ARBA00004141"/>
    </source>
</evidence>
<feature type="transmembrane region" description="Helical" evidence="9">
    <location>
        <begin position="23"/>
        <end position="41"/>
    </location>
</feature>
<keyword evidence="3" id="KW-0813">Transport</keyword>
<evidence type="ECO:0000256" key="9">
    <source>
        <dbReference type="SAM" id="Phobius"/>
    </source>
</evidence>
<keyword evidence="4 9" id="KW-0812">Transmembrane</keyword>
<dbReference type="GO" id="GO:0005886">
    <property type="term" value="C:plasma membrane"/>
    <property type="evidence" value="ECO:0007669"/>
    <property type="project" value="TreeGrafter"/>
</dbReference>
<feature type="transmembrane region" description="Helical" evidence="9">
    <location>
        <begin position="177"/>
        <end position="194"/>
    </location>
</feature>
<dbReference type="EMBL" id="CADEPI010000021">
    <property type="protein sequence ID" value="CAB3365641.1"/>
    <property type="molecule type" value="Genomic_DNA"/>
</dbReference>
<dbReference type="Pfam" id="PF00909">
    <property type="entry name" value="Ammonium_transp"/>
    <property type="match status" value="1"/>
</dbReference>
<dbReference type="GO" id="GO:0097272">
    <property type="term" value="P:ammonium homeostasis"/>
    <property type="evidence" value="ECO:0007669"/>
    <property type="project" value="TreeGrafter"/>
</dbReference>
<keyword evidence="12" id="KW-1185">Reference proteome</keyword>
<accession>A0A8S1CK93</accession>
<evidence type="ECO:0000256" key="3">
    <source>
        <dbReference type="ARBA" id="ARBA00022448"/>
    </source>
</evidence>
<evidence type="ECO:0000256" key="7">
    <source>
        <dbReference type="ARBA" id="ARBA00023177"/>
    </source>
</evidence>
<dbReference type="OrthoDB" id="534912at2759"/>
<evidence type="ECO:0000256" key="5">
    <source>
        <dbReference type="ARBA" id="ARBA00022989"/>
    </source>
</evidence>